<organism evidence="1 2">
    <name type="scientific">Bacillus cereus TIAC219</name>
    <dbReference type="NCBI Taxonomy" id="718222"/>
    <lineage>
        <taxon>Bacteria</taxon>
        <taxon>Bacillati</taxon>
        <taxon>Bacillota</taxon>
        <taxon>Bacilli</taxon>
        <taxon>Bacillales</taxon>
        <taxon>Bacillaceae</taxon>
        <taxon>Bacillus</taxon>
        <taxon>Bacillus cereus group</taxon>
    </lineage>
</organism>
<gene>
    <name evidence="1" type="ORF">IAY_04130</name>
</gene>
<reference evidence="1 2" key="1">
    <citation type="submission" date="2013-01" db="EMBL/GenBank/DDBJ databases">
        <title>The Genome Sequence of Bacillus cereus TIAC219.</title>
        <authorList>
            <consortium name="The Broad Institute Genome Sequencing Platform"/>
            <consortium name="The Broad Institute Genome Sequencing Center for Infectious Disease"/>
            <person name="Feldgarden M."/>
            <person name="Van der Auwera G.A."/>
            <person name="Mahillon J."/>
            <person name="Duprez V."/>
            <person name="Timmery S."/>
            <person name="Mattelet C."/>
            <person name="Dierick K."/>
            <person name="Sun M."/>
            <person name="Yu Z."/>
            <person name="Zhu L."/>
            <person name="Hu X."/>
            <person name="Shank E.B."/>
            <person name="Swiecicka I."/>
            <person name="Hansen B.M."/>
            <person name="Andrup L."/>
            <person name="Walker B."/>
            <person name="Young S.K."/>
            <person name="Zeng Q."/>
            <person name="Gargeya S."/>
            <person name="Fitzgerald M."/>
            <person name="Haas B."/>
            <person name="Abouelleil A."/>
            <person name="Alvarado L."/>
            <person name="Arachchi H.M."/>
            <person name="Berlin A.M."/>
            <person name="Chapman S.B."/>
            <person name="Dewar J."/>
            <person name="Goldberg J."/>
            <person name="Griggs A."/>
            <person name="Gujja S."/>
            <person name="Hansen M."/>
            <person name="Howarth C."/>
            <person name="Imamovic A."/>
            <person name="Larimer J."/>
            <person name="McCowan C."/>
            <person name="Murphy C."/>
            <person name="Neiman D."/>
            <person name="Pearson M."/>
            <person name="Priest M."/>
            <person name="Roberts A."/>
            <person name="Saif S."/>
            <person name="Shea T."/>
            <person name="Sisk P."/>
            <person name="Sykes S."/>
            <person name="Wortman J."/>
            <person name="Nusbaum C."/>
            <person name="Birren B."/>
        </authorList>
    </citation>
    <scope>NUCLEOTIDE SEQUENCE [LARGE SCALE GENOMIC DNA]</scope>
    <source>
        <strain evidence="1 2">TIAC219</strain>
    </source>
</reference>
<evidence type="ECO:0000313" key="2">
    <source>
        <dbReference type="Proteomes" id="UP000014060"/>
    </source>
</evidence>
<dbReference type="RefSeq" id="WP_000282661.1">
    <property type="nucleotide sequence ID" value="NZ_KB976012.1"/>
</dbReference>
<dbReference type="EMBL" id="AHCJ01000080">
    <property type="protein sequence ID" value="EOQ58125.1"/>
    <property type="molecule type" value="Genomic_DNA"/>
</dbReference>
<accession>A0ABC9SRD2</accession>
<protein>
    <recommendedName>
        <fullName evidence="3">Ricin B lectin domain-containing protein</fullName>
    </recommendedName>
</protein>
<name>A0ABC9SRD2_BACCE</name>
<sequence length="158" mass="18552">MYNPYNLNYSSHNLYNNYRADSTINLMNFGHGNFKDVFLDINDNNGTVILSNYPNIGVNWRLTDNGQGIIYLQNFSQNKFKNWFLDINTNNGNIILSNCISDTIYWKINRYPFGRIRLQNLGEHRFKNWFLSIDRNNGVAILSPHEGNQTDWQETPSF</sequence>
<evidence type="ECO:0008006" key="3">
    <source>
        <dbReference type="Google" id="ProtNLM"/>
    </source>
</evidence>
<proteinExistence type="predicted"/>
<dbReference type="Proteomes" id="UP000014060">
    <property type="component" value="Unassembled WGS sequence"/>
</dbReference>
<comment type="caution">
    <text evidence="1">The sequence shown here is derived from an EMBL/GenBank/DDBJ whole genome shotgun (WGS) entry which is preliminary data.</text>
</comment>
<dbReference type="AlphaFoldDB" id="A0ABC9SRD2"/>
<evidence type="ECO:0000313" key="1">
    <source>
        <dbReference type="EMBL" id="EOQ58125.1"/>
    </source>
</evidence>